<evidence type="ECO:0000313" key="8">
    <source>
        <dbReference type="EMBL" id="MBS2962255.1"/>
    </source>
</evidence>
<feature type="signal peptide" evidence="6">
    <location>
        <begin position="1"/>
        <end position="24"/>
    </location>
</feature>
<dbReference type="InterPro" id="IPR051794">
    <property type="entry name" value="PG_Endopeptidase_C40"/>
</dbReference>
<feature type="domain" description="NlpC/P60" evidence="7">
    <location>
        <begin position="223"/>
        <end position="339"/>
    </location>
</feature>
<evidence type="ECO:0000256" key="6">
    <source>
        <dbReference type="SAM" id="SignalP"/>
    </source>
</evidence>
<dbReference type="InterPro" id="IPR000064">
    <property type="entry name" value="NLP_P60_dom"/>
</dbReference>
<dbReference type="PANTHER" id="PTHR47359">
    <property type="entry name" value="PEPTIDOGLYCAN DL-ENDOPEPTIDASE CWLO"/>
    <property type="match status" value="1"/>
</dbReference>
<dbReference type="GO" id="GO:0008234">
    <property type="term" value="F:cysteine-type peptidase activity"/>
    <property type="evidence" value="ECO:0007669"/>
    <property type="project" value="UniProtKB-KW"/>
</dbReference>
<dbReference type="AlphaFoldDB" id="A0A8J7WJY9"/>
<keyword evidence="9" id="KW-1185">Reference proteome</keyword>
<feature type="coiled-coil region" evidence="5">
    <location>
        <begin position="142"/>
        <end position="186"/>
    </location>
</feature>
<accession>A0A8J7WJY9</accession>
<protein>
    <submittedName>
        <fullName evidence="8">C40 family peptidase</fullName>
    </submittedName>
</protein>
<evidence type="ECO:0000256" key="5">
    <source>
        <dbReference type="SAM" id="Coils"/>
    </source>
</evidence>
<reference evidence="8" key="1">
    <citation type="submission" date="2021-04" db="EMBL/GenBank/DDBJ databases">
        <title>Genome based classification of Actinospica acidithermotolerans sp. nov., an actinobacterium isolated from an Indonesian hot spring.</title>
        <authorList>
            <person name="Kusuma A.B."/>
            <person name="Putra K.E."/>
            <person name="Nafisah S."/>
            <person name="Loh J."/>
            <person name="Nouioui I."/>
            <person name="Goodfellow M."/>
        </authorList>
    </citation>
    <scope>NUCLEOTIDE SEQUENCE</scope>
    <source>
        <strain evidence="8">DSM 45618</strain>
    </source>
</reference>
<keyword evidence="4" id="KW-0788">Thiol protease</keyword>
<dbReference type="SUPFAM" id="SSF54001">
    <property type="entry name" value="Cysteine proteinases"/>
    <property type="match status" value="1"/>
</dbReference>
<dbReference type="RefSeq" id="WP_211464712.1">
    <property type="nucleotide sequence ID" value="NZ_JAGSXH010000009.1"/>
</dbReference>
<evidence type="ECO:0000256" key="1">
    <source>
        <dbReference type="ARBA" id="ARBA00007074"/>
    </source>
</evidence>
<evidence type="ECO:0000256" key="4">
    <source>
        <dbReference type="ARBA" id="ARBA00022807"/>
    </source>
</evidence>
<keyword evidence="6" id="KW-0732">Signal</keyword>
<proteinExistence type="inferred from homology"/>
<evidence type="ECO:0000259" key="7">
    <source>
        <dbReference type="PROSITE" id="PS51935"/>
    </source>
</evidence>
<dbReference type="EMBL" id="JAGSXH010000009">
    <property type="protein sequence ID" value="MBS2962255.1"/>
    <property type="molecule type" value="Genomic_DNA"/>
</dbReference>
<dbReference type="PANTHER" id="PTHR47359:SF3">
    <property type="entry name" value="NLP_P60 DOMAIN-CONTAINING PROTEIN-RELATED"/>
    <property type="match status" value="1"/>
</dbReference>
<sequence length="339" mass="35807">MVSHRRTKLPIRAAVTLTATGAAAATGVGLSATAGHAASVAEVQAQVKTLEQQSEAATNQYDAAAEQTAALHRQIDLIQSRSVATQQSMNTLRGALGPLAAAQYRSGSVDPTLTLMLSQNPDQYLQRALAARQLGQNEAMTLKSLKAEQAQLTTLKKQAADRLAQLQQAENRAAALRAQIVAKNRRAQALLAGLTFAQQQQISPVNVDWSITAARIAALPQVSGRAGVAVAFAKSKIGIYYQWGGTGDPGYDCSGLTQAAWKAAGVQLGRTTYDQVLDGYAVAPSPADLQPGDLIFYNGNEHMAIYVGGGLVVHAPTTGQPIQYGPWNMLPIDAVRRVV</sequence>
<dbReference type="Proteomes" id="UP000677913">
    <property type="component" value="Unassembled WGS sequence"/>
</dbReference>
<dbReference type="Pfam" id="PF00877">
    <property type="entry name" value="NLPC_P60"/>
    <property type="match status" value="1"/>
</dbReference>
<keyword evidence="3" id="KW-0378">Hydrolase</keyword>
<keyword evidence="2" id="KW-0645">Protease</keyword>
<dbReference type="Gene3D" id="6.10.250.3150">
    <property type="match status" value="1"/>
</dbReference>
<evidence type="ECO:0000256" key="2">
    <source>
        <dbReference type="ARBA" id="ARBA00022670"/>
    </source>
</evidence>
<dbReference type="InterPro" id="IPR038765">
    <property type="entry name" value="Papain-like_cys_pep_sf"/>
</dbReference>
<keyword evidence="5" id="KW-0175">Coiled coil</keyword>
<feature type="coiled-coil region" evidence="5">
    <location>
        <begin position="40"/>
        <end position="67"/>
    </location>
</feature>
<comment type="similarity">
    <text evidence="1">Belongs to the peptidase C40 family.</text>
</comment>
<dbReference type="GO" id="GO:0006508">
    <property type="term" value="P:proteolysis"/>
    <property type="evidence" value="ECO:0007669"/>
    <property type="project" value="UniProtKB-KW"/>
</dbReference>
<evidence type="ECO:0000256" key="3">
    <source>
        <dbReference type="ARBA" id="ARBA00022801"/>
    </source>
</evidence>
<organism evidence="8 9">
    <name type="scientific">Actinocrinis puniceicyclus</name>
    <dbReference type="NCBI Taxonomy" id="977794"/>
    <lineage>
        <taxon>Bacteria</taxon>
        <taxon>Bacillati</taxon>
        <taxon>Actinomycetota</taxon>
        <taxon>Actinomycetes</taxon>
        <taxon>Catenulisporales</taxon>
        <taxon>Actinospicaceae</taxon>
        <taxon>Actinocrinis</taxon>
    </lineage>
</organism>
<dbReference type="PROSITE" id="PS51935">
    <property type="entry name" value="NLPC_P60"/>
    <property type="match status" value="1"/>
</dbReference>
<feature type="chain" id="PRO_5035229999" evidence="6">
    <location>
        <begin position="25"/>
        <end position="339"/>
    </location>
</feature>
<dbReference type="Gene3D" id="3.90.1720.10">
    <property type="entry name" value="endopeptidase domain like (from Nostoc punctiforme)"/>
    <property type="match status" value="1"/>
</dbReference>
<evidence type="ECO:0000313" key="9">
    <source>
        <dbReference type="Proteomes" id="UP000677913"/>
    </source>
</evidence>
<comment type="caution">
    <text evidence="8">The sequence shown here is derived from an EMBL/GenBank/DDBJ whole genome shotgun (WGS) entry which is preliminary data.</text>
</comment>
<gene>
    <name evidence="8" type="ORF">KGA66_04305</name>
</gene>
<name>A0A8J7WJY9_9ACTN</name>